<comment type="caution">
    <text evidence="1">The sequence shown here is derived from an EMBL/GenBank/DDBJ whole genome shotgun (WGS) entry which is preliminary data.</text>
</comment>
<organism evidence="1 2">
    <name type="scientific">Pedobacter mendelii</name>
    <dbReference type="NCBI Taxonomy" id="1908240"/>
    <lineage>
        <taxon>Bacteria</taxon>
        <taxon>Pseudomonadati</taxon>
        <taxon>Bacteroidota</taxon>
        <taxon>Sphingobacteriia</taxon>
        <taxon>Sphingobacteriales</taxon>
        <taxon>Sphingobacteriaceae</taxon>
        <taxon>Pedobacter</taxon>
    </lineage>
</organism>
<gene>
    <name evidence="1" type="ORF">GCM10008119_36100</name>
</gene>
<sequence>MLEMQETAEKKLSLIALGHIASEKWGAKFMADWLENKFPEIKVNLLKTG</sequence>
<dbReference type="Gene3D" id="3.40.1390.30">
    <property type="entry name" value="NIF3 (NGG1p interacting factor 3)-like"/>
    <property type="match status" value="2"/>
</dbReference>
<protein>
    <recommendedName>
        <fullName evidence="3">TraB family protein</fullName>
    </recommendedName>
</protein>
<reference evidence="2" key="1">
    <citation type="journal article" date="2019" name="Int. J. Syst. Evol. Microbiol.">
        <title>The Global Catalogue of Microorganisms (GCM) 10K type strain sequencing project: providing services to taxonomists for standard genome sequencing and annotation.</title>
        <authorList>
            <consortium name="The Broad Institute Genomics Platform"/>
            <consortium name="The Broad Institute Genome Sequencing Center for Infectious Disease"/>
            <person name="Wu L."/>
            <person name="Ma J."/>
        </authorList>
    </citation>
    <scope>NUCLEOTIDE SEQUENCE [LARGE SCALE GENOMIC DNA]</scope>
    <source>
        <strain evidence="2">CCM 8939</strain>
    </source>
</reference>
<name>A0ABQ2BLM0_9SPHI</name>
<dbReference type="EMBL" id="BMDJ01000014">
    <property type="protein sequence ID" value="GGI29129.1"/>
    <property type="molecule type" value="Genomic_DNA"/>
</dbReference>
<dbReference type="SUPFAM" id="SSF102705">
    <property type="entry name" value="NIF3 (NGG1p interacting factor 3)-like"/>
    <property type="match status" value="1"/>
</dbReference>
<dbReference type="InterPro" id="IPR036069">
    <property type="entry name" value="DUF34/NIF3_sf"/>
</dbReference>
<dbReference type="RefSeq" id="WP_188417166.1">
    <property type="nucleotide sequence ID" value="NZ_BMDJ01000014.1"/>
</dbReference>
<proteinExistence type="predicted"/>
<evidence type="ECO:0008006" key="3">
    <source>
        <dbReference type="Google" id="ProtNLM"/>
    </source>
</evidence>
<keyword evidence="2" id="KW-1185">Reference proteome</keyword>
<dbReference type="Proteomes" id="UP000645390">
    <property type="component" value="Unassembled WGS sequence"/>
</dbReference>
<evidence type="ECO:0000313" key="1">
    <source>
        <dbReference type="EMBL" id="GGI29129.1"/>
    </source>
</evidence>
<evidence type="ECO:0000313" key="2">
    <source>
        <dbReference type="Proteomes" id="UP000645390"/>
    </source>
</evidence>
<accession>A0ABQ2BLM0</accession>